<evidence type="ECO:0000256" key="2">
    <source>
        <dbReference type="SAM" id="MobiDB-lite"/>
    </source>
</evidence>
<dbReference type="Proteomes" id="UP001642360">
    <property type="component" value="Unassembled WGS sequence"/>
</dbReference>
<comment type="caution">
    <text evidence="3">The sequence shown here is derived from an EMBL/GenBank/DDBJ whole genome shotgun (WGS) entry which is preliminary data.</text>
</comment>
<feature type="compositionally biased region" description="Low complexity" evidence="2">
    <location>
        <begin position="254"/>
        <end position="271"/>
    </location>
</feature>
<dbReference type="EMBL" id="CAUOFW020004835">
    <property type="protein sequence ID" value="CAK9167431.1"/>
    <property type="molecule type" value="Genomic_DNA"/>
</dbReference>
<name>A0ABC8THV6_9AQUA</name>
<dbReference type="AlphaFoldDB" id="A0ABC8THV6"/>
<sequence>MDHSKWGIRLLHDLGEPERVLTIKDERLKMVIGKLDAKDKELKKMKKEMAQDSDDLRKLYALAQERIGEAPVEKLNWRQLQLSSNYDIITLHNGAGTGVSSVNNECFSKVRTEVAQFSALTGQLVEEADSLKGLSAFLFDNGPYSSSSLNACCFESKNHCPTADLVAQVSTLIALWYPEDVRLLLPSLLPEFPLPFPEPELIAPITRMLSRPHQQTGIAKQNKFSIQGRALFRVGLKIMGNARIPTPVPRSDRTAMSASSPSTTATPRSHTQTVVIQNPSSVDESGKVVSNVVVGVAT</sequence>
<reference evidence="3 4" key="1">
    <citation type="submission" date="2024-02" db="EMBL/GenBank/DDBJ databases">
        <authorList>
            <person name="Vignale AGUSTIN F."/>
            <person name="Sosa J E."/>
            <person name="Modenutti C."/>
        </authorList>
    </citation>
    <scope>NUCLEOTIDE SEQUENCE [LARGE SCALE GENOMIC DNA]</scope>
</reference>
<feature type="coiled-coil region" evidence="1">
    <location>
        <begin position="28"/>
        <end position="55"/>
    </location>
</feature>
<keyword evidence="4" id="KW-1185">Reference proteome</keyword>
<evidence type="ECO:0000256" key="1">
    <source>
        <dbReference type="SAM" id="Coils"/>
    </source>
</evidence>
<proteinExistence type="predicted"/>
<keyword evidence="1" id="KW-0175">Coiled coil</keyword>
<feature type="region of interest" description="Disordered" evidence="2">
    <location>
        <begin position="243"/>
        <end position="273"/>
    </location>
</feature>
<protein>
    <submittedName>
        <fullName evidence="3">Uncharacterized protein</fullName>
    </submittedName>
</protein>
<organism evidence="3 4">
    <name type="scientific">Ilex paraguariensis</name>
    <name type="common">yerba mate</name>
    <dbReference type="NCBI Taxonomy" id="185542"/>
    <lineage>
        <taxon>Eukaryota</taxon>
        <taxon>Viridiplantae</taxon>
        <taxon>Streptophyta</taxon>
        <taxon>Embryophyta</taxon>
        <taxon>Tracheophyta</taxon>
        <taxon>Spermatophyta</taxon>
        <taxon>Magnoliopsida</taxon>
        <taxon>eudicotyledons</taxon>
        <taxon>Gunneridae</taxon>
        <taxon>Pentapetalae</taxon>
        <taxon>asterids</taxon>
        <taxon>campanulids</taxon>
        <taxon>Aquifoliales</taxon>
        <taxon>Aquifoliaceae</taxon>
        <taxon>Ilex</taxon>
    </lineage>
</organism>
<gene>
    <name evidence="3" type="ORF">ILEXP_LOCUS36704</name>
</gene>
<evidence type="ECO:0000313" key="4">
    <source>
        <dbReference type="Proteomes" id="UP001642360"/>
    </source>
</evidence>
<accession>A0ABC8THV6</accession>
<evidence type="ECO:0000313" key="3">
    <source>
        <dbReference type="EMBL" id="CAK9167431.1"/>
    </source>
</evidence>